<dbReference type="SUPFAM" id="SSF56399">
    <property type="entry name" value="ADP-ribosylation"/>
    <property type="match status" value="1"/>
</dbReference>
<dbReference type="Gene3D" id="3.20.170.20">
    <property type="entry name" value="Protein of unknown function DUF952"/>
    <property type="match status" value="1"/>
</dbReference>
<name>A0A6N8DIF3_RHOAC</name>
<proteinExistence type="predicted"/>
<dbReference type="Proteomes" id="UP000439113">
    <property type="component" value="Unassembled WGS sequence"/>
</dbReference>
<dbReference type="InterPro" id="IPR009297">
    <property type="entry name" value="DUF952"/>
</dbReference>
<dbReference type="PANTHER" id="PTHR34129">
    <property type="entry name" value="BLR1139 PROTEIN"/>
    <property type="match status" value="1"/>
</dbReference>
<dbReference type="Pfam" id="PF06108">
    <property type="entry name" value="DUF952"/>
    <property type="match status" value="1"/>
</dbReference>
<evidence type="ECO:0000313" key="2">
    <source>
        <dbReference type="Proteomes" id="UP000439113"/>
    </source>
</evidence>
<sequence>MPKKDWAAARERGVYEGSSVDLADGFIHFSTAGQVEETASKHFAGQDDLVLIAFDEAALGEKLLFEPSRGGALFPHFYAPLPTALALSAHPLPWRDGAHDFSGLLA</sequence>
<accession>A0A6N8DIF3</accession>
<protein>
    <submittedName>
        <fullName evidence="1">DUF952 domain-containing protein</fullName>
    </submittedName>
</protein>
<evidence type="ECO:0000313" key="1">
    <source>
        <dbReference type="EMBL" id="MTV30028.1"/>
    </source>
</evidence>
<dbReference type="OrthoDB" id="9799937at2"/>
<comment type="caution">
    <text evidence="1">The sequence shown here is derived from an EMBL/GenBank/DDBJ whole genome shotgun (WGS) entry which is preliminary data.</text>
</comment>
<dbReference type="AlphaFoldDB" id="A0A6N8DIF3"/>
<organism evidence="1 2">
    <name type="scientific">Rhodoblastus acidophilus</name>
    <name type="common">Rhodopseudomonas acidophila</name>
    <dbReference type="NCBI Taxonomy" id="1074"/>
    <lineage>
        <taxon>Bacteria</taxon>
        <taxon>Pseudomonadati</taxon>
        <taxon>Pseudomonadota</taxon>
        <taxon>Alphaproteobacteria</taxon>
        <taxon>Hyphomicrobiales</taxon>
        <taxon>Rhodoblastaceae</taxon>
        <taxon>Rhodoblastus</taxon>
    </lineage>
</organism>
<dbReference type="RefSeq" id="WP_155444875.1">
    <property type="nucleotide sequence ID" value="NZ_JAOQNR010000002.1"/>
</dbReference>
<dbReference type="PANTHER" id="PTHR34129:SF1">
    <property type="entry name" value="DUF952 DOMAIN-CONTAINING PROTEIN"/>
    <property type="match status" value="1"/>
</dbReference>
<dbReference type="EMBL" id="WNKS01000002">
    <property type="protein sequence ID" value="MTV30028.1"/>
    <property type="molecule type" value="Genomic_DNA"/>
</dbReference>
<gene>
    <name evidence="1" type="ORF">GJ654_03360</name>
</gene>
<reference evidence="1 2" key="1">
    <citation type="submission" date="2019-11" db="EMBL/GenBank/DDBJ databases">
        <title>Whole-genome sequence of a Rhodoblastus acidophilus DSM 142.</title>
        <authorList>
            <person name="Kyndt J.A."/>
            <person name="Meyer T.E."/>
        </authorList>
    </citation>
    <scope>NUCLEOTIDE SEQUENCE [LARGE SCALE GENOMIC DNA]</scope>
    <source>
        <strain evidence="1 2">DSM 142</strain>
    </source>
</reference>